<evidence type="ECO:0000313" key="2">
    <source>
        <dbReference type="Proteomes" id="UP000830768"/>
    </source>
</evidence>
<keyword evidence="2" id="KW-1185">Reference proteome</keyword>
<accession>A0ACD3ZNZ5</accession>
<protein>
    <submittedName>
        <fullName evidence="1">Uncharacterized protein</fullName>
    </submittedName>
</protein>
<name>A0ACD3ZNZ5_FUSSC</name>
<sequence length="325" mass="38128">MQVSLPLQKMQPEPSTTRIRVAYLRTILDSEVKYYEHDWSNLTSWLWFWVGQQVPKDPFGNQHREQSQPPPHIHHHYILRHLNAADTFVLEWLLRNSEPGGWRLSRDDFTVYLSQPQVNDPANKLLLHRLEEMKVAIEVVSLSQSTEYTSDDICDAVMLSKSDYVLETSLVRGAGCWTTFNTLFRNSMRHGLPQQYNTEEKSNAYYANRLKSKMGHTQRYCGYPHGKSEGWKQEHEQEWKNYKCPSCGKRCKRSKGCKTTGEWWTEDKRKWADGVDTSAARPPEFEKEWRTLSVENVINYPGSDVIAAERFRSWKWRSIDTFSGE</sequence>
<gene>
    <name evidence="1" type="ORF">LCI18_013755</name>
</gene>
<evidence type="ECO:0000313" key="1">
    <source>
        <dbReference type="EMBL" id="UPL02821.1"/>
    </source>
</evidence>
<proteinExistence type="predicted"/>
<reference evidence="1" key="1">
    <citation type="submission" date="2021-11" db="EMBL/GenBank/DDBJ databases">
        <title>Fusarium solani-melongenae Genome sequencing and assembly.</title>
        <authorList>
            <person name="Xie S."/>
            <person name="Huang L."/>
            <person name="Zhang X."/>
        </authorList>
    </citation>
    <scope>NUCLEOTIDE SEQUENCE</scope>
    <source>
        <strain evidence="1">CRI 24-3</strain>
    </source>
</reference>
<organism evidence="1 2">
    <name type="scientific">Fusarium solani subsp. cucurbitae</name>
    <name type="common">Neocosmosporum cucurbitae</name>
    <dbReference type="NCBI Taxonomy" id="2747967"/>
    <lineage>
        <taxon>Eukaryota</taxon>
        <taxon>Fungi</taxon>
        <taxon>Dikarya</taxon>
        <taxon>Ascomycota</taxon>
        <taxon>Pezizomycotina</taxon>
        <taxon>Sordariomycetes</taxon>
        <taxon>Hypocreomycetidae</taxon>
        <taxon>Hypocreales</taxon>
        <taxon>Nectriaceae</taxon>
        <taxon>Fusarium</taxon>
        <taxon>Fusarium solani species complex</taxon>
    </lineage>
</organism>
<dbReference type="Proteomes" id="UP000830768">
    <property type="component" value="Chromosome 12"/>
</dbReference>
<dbReference type="EMBL" id="CP090040">
    <property type="protein sequence ID" value="UPL02821.1"/>
    <property type="molecule type" value="Genomic_DNA"/>
</dbReference>